<dbReference type="PROSITE" id="PS50830">
    <property type="entry name" value="TNASE_3"/>
    <property type="match status" value="1"/>
</dbReference>
<dbReference type="EMBL" id="BEXT01000001">
    <property type="protein sequence ID" value="GBC59169.1"/>
    <property type="molecule type" value="Genomic_DNA"/>
</dbReference>
<gene>
    <name evidence="2" type="ORF">DENIS_0105</name>
</gene>
<evidence type="ECO:0000259" key="1">
    <source>
        <dbReference type="PROSITE" id="PS50830"/>
    </source>
</evidence>
<accession>A0A401FQA3</accession>
<dbReference type="InterPro" id="IPR016071">
    <property type="entry name" value="Staphylococal_nuclease_OB-fold"/>
</dbReference>
<name>A0A401FQA3_9BACT</name>
<evidence type="ECO:0000313" key="2">
    <source>
        <dbReference type="EMBL" id="GBC59169.1"/>
    </source>
</evidence>
<dbReference type="OrthoDB" id="4376109at2"/>
<protein>
    <submittedName>
        <fullName evidence="2">Nuclease</fullName>
    </submittedName>
</protein>
<reference evidence="3" key="1">
    <citation type="submission" date="2017-11" db="EMBL/GenBank/DDBJ databases">
        <authorList>
            <person name="Watanabe M."/>
            <person name="Kojima H."/>
        </authorList>
    </citation>
    <scope>NUCLEOTIDE SEQUENCE [LARGE SCALE GENOMIC DNA]</scope>
    <source>
        <strain evidence="3">Tokyo 01</strain>
    </source>
</reference>
<keyword evidence="3" id="KW-1185">Reference proteome</keyword>
<dbReference type="Proteomes" id="UP000288096">
    <property type="component" value="Unassembled WGS sequence"/>
</dbReference>
<proteinExistence type="predicted"/>
<dbReference type="SUPFAM" id="SSF50199">
    <property type="entry name" value="Staphylococcal nuclease"/>
    <property type="match status" value="1"/>
</dbReference>
<dbReference type="RefSeq" id="WP_124326704.1">
    <property type="nucleotide sequence ID" value="NZ_BEXT01000001.1"/>
</dbReference>
<feature type="domain" description="TNase-like" evidence="1">
    <location>
        <begin position="6"/>
        <end position="119"/>
    </location>
</feature>
<dbReference type="SMART" id="SM00318">
    <property type="entry name" value="SNc"/>
    <property type="match status" value="1"/>
</dbReference>
<dbReference type="Gene3D" id="2.40.50.90">
    <property type="match status" value="1"/>
</dbReference>
<organism evidence="2 3">
    <name type="scientific">Desulfonema ishimotonii</name>
    <dbReference type="NCBI Taxonomy" id="45657"/>
    <lineage>
        <taxon>Bacteria</taxon>
        <taxon>Pseudomonadati</taxon>
        <taxon>Thermodesulfobacteriota</taxon>
        <taxon>Desulfobacteria</taxon>
        <taxon>Desulfobacterales</taxon>
        <taxon>Desulfococcaceae</taxon>
        <taxon>Desulfonema</taxon>
    </lineage>
</organism>
<evidence type="ECO:0000313" key="3">
    <source>
        <dbReference type="Proteomes" id="UP000288096"/>
    </source>
</evidence>
<reference evidence="3" key="2">
    <citation type="submission" date="2019-01" db="EMBL/GenBank/DDBJ databases">
        <title>Genome sequence of Desulfonema ishimotonii strain Tokyo 01.</title>
        <authorList>
            <person name="Fukui M."/>
        </authorList>
    </citation>
    <scope>NUCLEOTIDE SEQUENCE [LARGE SCALE GENOMIC DNA]</scope>
    <source>
        <strain evidence="3">Tokyo 01</strain>
    </source>
</reference>
<dbReference type="Pfam" id="PF00565">
    <property type="entry name" value="SNase"/>
    <property type="match status" value="1"/>
</dbReference>
<sequence>MEDKRFFYRAVVRSVYDGDTCTVDIDLGLGVWLHGEKLRLSRINAPELRGDERDAGLTSRDFLRKVILNREIRIQTVRDKKGKYGRFLADIWLFDEAQDKWLNVNDLLVEKGYAVYKDY</sequence>
<comment type="caution">
    <text evidence="2">The sequence shown here is derived from an EMBL/GenBank/DDBJ whole genome shotgun (WGS) entry which is preliminary data.</text>
</comment>
<dbReference type="AlphaFoldDB" id="A0A401FQA3"/>
<dbReference type="InterPro" id="IPR035437">
    <property type="entry name" value="SNase_OB-fold_sf"/>
</dbReference>